<protein>
    <recommendedName>
        <fullName evidence="2">Ribosomal silencing factor RsfS</fullName>
    </recommendedName>
</protein>
<dbReference type="HAMAP" id="MF_01477">
    <property type="entry name" value="Iojap_RsfS"/>
    <property type="match status" value="1"/>
</dbReference>
<evidence type="ECO:0000256" key="2">
    <source>
        <dbReference type="HAMAP-Rule" id="MF_01477"/>
    </source>
</evidence>
<dbReference type="SUPFAM" id="SSF81301">
    <property type="entry name" value="Nucleotidyltransferase"/>
    <property type="match status" value="1"/>
</dbReference>
<keyword evidence="4" id="KW-1185">Reference proteome</keyword>
<reference evidence="4" key="1">
    <citation type="submission" date="2016-10" db="EMBL/GenBank/DDBJ databases">
        <authorList>
            <person name="Varghese N."/>
            <person name="Submissions S."/>
        </authorList>
    </citation>
    <scope>NUCLEOTIDE SEQUENCE [LARGE SCALE GENOMIC DNA]</scope>
    <source>
        <strain evidence="4">DSM 23920</strain>
    </source>
</reference>
<dbReference type="InterPro" id="IPR043519">
    <property type="entry name" value="NT_sf"/>
</dbReference>
<dbReference type="AlphaFoldDB" id="A0A1H4F9F2"/>
<gene>
    <name evidence="2" type="primary">rsfS</name>
    <name evidence="3" type="ORF">SAMN05660909_04251</name>
</gene>
<dbReference type="InterPro" id="IPR004394">
    <property type="entry name" value="Iojap/RsfS/C7orf30"/>
</dbReference>
<keyword evidence="2" id="KW-0678">Repressor</keyword>
<dbReference type="GO" id="GO:0005737">
    <property type="term" value="C:cytoplasm"/>
    <property type="evidence" value="ECO:0007669"/>
    <property type="project" value="UniProtKB-SubCell"/>
</dbReference>
<dbReference type="PANTHER" id="PTHR21043:SF0">
    <property type="entry name" value="MITOCHONDRIAL ASSEMBLY OF RIBOSOMAL LARGE SUBUNIT PROTEIN 1"/>
    <property type="match status" value="1"/>
</dbReference>
<dbReference type="Proteomes" id="UP000199656">
    <property type="component" value="Unassembled WGS sequence"/>
</dbReference>
<evidence type="ECO:0000313" key="3">
    <source>
        <dbReference type="EMBL" id="SEA93953.1"/>
    </source>
</evidence>
<dbReference type="OrthoDB" id="9793681at2"/>
<evidence type="ECO:0000256" key="1">
    <source>
        <dbReference type="ARBA" id="ARBA00010574"/>
    </source>
</evidence>
<name>A0A1H4F9F2_9BACT</name>
<comment type="function">
    <text evidence="2">Functions as a ribosomal silencing factor. Interacts with ribosomal protein uL14 (rplN), blocking formation of intersubunit bridge B8. Prevents association of the 30S and 50S ribosomal subunits and the formation of functional ribosomes, thus repressing translation.</text>
</comment>
<sequence length="134" mass="15525">MAPLTVLSTRKKAQQRLTRESEIFTTIIKAIQDKKGENIVSLDLRQIPEAVADFFIICEANSGTQVKAIADYVEEEVEKNTSETPYKHEGFNSQQWVLVDYVNVVVHVFQPENRKFYNLEEMWSDADRMDHTDD</sequence>
<comment type="subunit">
    <text evidence="2">Interacts with ribosomal protein uL14 (rplN).</text>
</comment>
<keyword evidence="2" id="KW-0810">Translation regulation</keyword>
<proteinExistence type="inferred from homology"/>
<dbReference type="EMBL" id="FNRL01000023">
    <property type="protein sequence ID" value="SEA93953.1"/>
    <property type="molecule type" value="Genomic_DNA"/>
</dbReference>
<dbReference type="RefSeq" id="WP_089763974.1">
    <property type="nucleotide sequence ID" value="NZ_BKAT01000042.1"/>
</dbReference>
<dbReference type="GO" id="GO:0090071">
    <property type="term" value="P:negative regulation of ribosome biogenesis"/>
    <property type="evidence" value="ECO:0007669"/>
    <property type="project" value="UniProtKB-UniRule"/>
</dbReference>
<dbReference type="NCBIfam" id="TIGR00090">
    <property type="entry name" value="rsfS_iojap_ybeB"/>
    <property type="match status" value="1"/>
</dbReference>
<dbReference type="GO" id="GO:0043023">
    <property type="term" value="F:ribosomal large subunit binding"/>
    <property type="evidence" value="ECO:0007669"/>
    <property type="project" value="TreeGrafter"/>
</dbReference>
<evidence type="ECO:0000313" key="4">
    <source>
        <dbReference type="Proteomes" id="UP000199656"/>
    </source>
</evidence>
<comment type="subcellular location">
    <subcellularLocation>
        <location evidence="2">Cytoplasm</location>
    </subcellularLocation>
</comment>
<dbReference type="PANTHER" id="PTHR21043">
    <property type="entry name" value="IOJAP SUPERFAMILY ORTHOLOG"/>
    <property type="match status" value="1"/>
</dbReference>
<accession>A0A1H4F9F2</accession>
<organism evidence="3 4">
    <name type="scientific">Chitinophaga terrae</name>
    <name type="common">ex Kim and Jung 2007</name>
    <dbReference type="NCBI Taxonomy" id="408074"/>
    <lineage>
        <taxon>Bacteria</taxon>
        <taxon>Pseudomonadati</taxon>
        <taxon>Bacteroidota</taxon>
        <taxon>Chitinophagia</taxon>
        <taxon>Chitinophagales</taxon>
        <taxon>Chitinophagaceae</taxon>
        <taxon>Chitinophaga</taxon>
    </lineage>
</organism>
<comment type="similarity">
    <text evidence="1 2">Belongs to the Iojap/RsfS family.</text>
</comment>
<keyword evidence="2" id="KW-0963">Cytoplasm</keyword>
<dbReference type="STRING" id="408074.SAMN05660909_04251"/>
<dbReference type="Pfam" id="PF02410">
    <property type="entry name" value="RsfS"/>
    <property type="match status" value="1"/>
</dbReference>
<dbReference type="GO" id="GO:0042256">
    <property type="term" value="P:cytosolic ribosome assembly"/>
    <property type="evidence" value="ECO:0007669"/>
    <property type="project" value="UniProtKB-UniRule"/>
</dbReference>
<dbReference type="GO" id="GO:0017148">
    <property type="term" value="P:negative regulation of translation"/>
    <property type="evidence" value="ECO:0007669"/>
    <property type="project" value="UniProtKB-UniRule"/>
</dbReference>
<dbReference type="Gene3D" id="3.30.460.10">
    <property type="entry name" value="Beta Polymerase, domain 2"/>
    <property type="match status" value="1"/>
</dbReference>